<keyword evidence="2" id="KW-1185">Reference proteome</keyword>
<sequence length="67" mass="7319">LSVLPPLQGESVLNVTVGQEVTFTIKAASKNTTIQCYLPPRVNCTQVDGESVEVKWTPSSLDKVDMR</sequence>
<evidence type="ECO:0000313" key="2">
    <source>
        <dbReference type="Proteomes" id="UP001634394"/>
    </source>
</evidence>
<feature type="non-terminal residue" evidence="1">
    <location>
        <position position="1"/>
    </location>
</feature>
<feature type="non-terminal residue" evidence="1">
    <location>
        <position position="67"/>
    </location>
</feature>
<dbReference type="EMBL" id="JBJQND010000018">
    <property type="protein sequence ID" value="KAL3837559.1"/>
    <property type="molecule type" value="Genomic_DNA"/>
</dbReference>
<gene>
    <name evidence="1" type="ORF">ACJMK2_022907</name>
</gene>
<name>A0ABD3TKH7_SINWO</name>
<dbReference type="Proteomes" id="UP001634394">
    <property type="component" value="Unassembled WGS sequence"/>
</dbReference>
<protein>
    <submittedName>
        <fullName evidence="1">Uncharacterized protein</fullName>
    </submittedName>
</protein>
<comment type="caution">
    <text evidence="1">The sequence shown here is derived from an EMBL/GenBank/DDBJ whole genome shotgun (WGS) entry which is preliminary data.</text>
</comment>
<proteinExistence type="predicted"/>
<dbReference type="AlphaFoldDB" id="A0ABD3TKH7"/>
<organism evidence="1 2">
    <name type="scientific">Sinanodonta woodiana</name>
    <name type="common">Chinese pond mussel</name>
    <name type="synonym">Anodonta woodiana</name>
    <dbReference type="NCBI Taxonomy" id="1069815"/>
    <lineage>
        <taxon>Eukaryota</taxon>
        <taxon>Metazoa</taxon>
        <taxon>Spiralia</taxon>
        <taxon>Lophotrochozoa</taxon>
        <taxon>Mollusca</taxon>
        <taxon>Bivalvia</taxon>
        <taxon>Autobranchia</taxon>
        <taxon>Heteroconchia</taxon>
        <taxon>Palaeoheterodonta</taxon>
        <taxon>Unionida</taxon>
        <taxon>Unionoidea</taxon>
        <taxon>Unionidae</taxon>
        <taxon>Unioninae</taxon>
        <taxon>Sinanodonta</taxon>
    </lineage>
</organism>
<accession>A0ABD3TKH7</accession>
<reference evidence="1 2" key="1">
    <citation type="submission" date="2024-11" db="EMBL/GenBank/DDBJ databases">
        <title>Chromosome-level genome assembly of the freshwater bivalve Anodonta woodiana.</title>
        <authorList>
            <person name="Chen X."/>
        </authorList>
    </citation>
    <scope>NUCLEOTIDE SEQUENCE [LARGE SCALE GENOMIC DNA]</scope>
    <source>
        <strain evidence="1">MN2024</strain>
        <tissue evidence="1">Gills</tissue>
    </source>
</reference>
<evidence type="ECO:0000313" key="1">
    <source>
        <dbReference type="EMBL" id="KAL3837559.1"/>
    </source>
</evidence>